<proteinExistence type="predicted"/>
<evidence type="ECO:0000313" key="2">
    <source>
        <dbReference type="Proteomes" id="UP001187192"/>
    </source>
</evidence>
<keyword evidence="2" id="KW-1185">Reference proteome</keyword>
<protein>
    <submittedName>
        <fullName evidence="1">Uncharacterized protein</fullName>
    </submittedName>
</protein>
<organism evidence="1 2">
    <name type="scientific">Ficus carica</name>
    <name type="common">Common fig</name>
    <dbReference type="NCBI Taxonomy" id="3494"/>
    <lineage>
        <taxon>Eukaryota</taxon>
        <taxon>Viridiplantae</taxon>
        <taxon>Streptophyta</taxon>
        <taxon>Embryophyta</taxon>
        <taxon>Tracheophyta</taxon>
        <taxon>Spermatophyta</taxon>
        <taxon>Magnoliopsida</taxon>
        <taxon>eudicotyledons</taxon>
        <taxon>Gunneridae</taxon>
        <taxon>Pentapetalae</taxon>
        <taxon>rosids</taxon>
        <taxon>fabids</taxon>
        <taxon>Rosales</taxon>
        <taxon>Moraceae</taxon>
        <taxon>Ficeae</taxon>
        <taxon>Ficus</taxon>
    </lineage>
</organism>
<accession>A0AA88AMW0</accession>
<dbReference type="AlphaFoldDB" id="A0AA88AMW0"/>
<reference evidence="1" key="1">
    <citation type="submission" date="2023-07" db="EMBL/GenBank/DDBJ databases">
        <title>draft genome sequence of fig (Ficus carica).</title>
        <authorList>
            <person name="Takahashi T."/>
            <person name="Nishimura K."/>
        </authorList>
    </citation>
    <scope>NUCLEOTIDE SEQUENCE</scope>
</reference>
<gene>
    <name evidence="1" type="ORF">TIFTF001_024695</name>
</gene>
<dbReference type="Proteomes" id="UP001187192">
    <property type="component" value="Unassembled WGS sequence"/>
</dbReference>
<sequence>MLATAAEVTIWPVCDSGSTAMGYGRVARRAGWAADYFRRVFFL</sequence>
<evidence type="ECO:0000313" key="1">
    <source>
        <dbReference type="EMBL" id="GMN55565.1"/>
    </source>
</evidence>
<name>A0AA88AMW0_FICCA</name>
<comment type="caution">
    <text evidence="1">The sequence shown here is derived from an EMBL/GenBank/DDBJ whole genome shotgun (WGS) entry which is preliminary data.</text>
</comment>
<dbReference type="EMBL" id="BTGU01000058">
    <property type="protein sequence ID" value="GMN55565.1"/>
    <property type="molecule type" value="Genomic_DNA"/>
</dbReference>